<dbReference type="EMBL" id="KM411825">
    <property type="protein sequence ID" value="AKK31270.1"/>
    <property type="molecule type" value="Genomic_DNA"/>
</dbReference>
<dbReference type="VEuPathDB" id="TriTrypDB:LPAL13_310037400"/>
<reference evidence="2 5" key="1">
    <citation type="journal article" date="2015" name="Sci. Rep.">
        <title>The genome of Leishmania panamensis: insights into genomics of the L. (Viannia) subgenus.</title>
        <authorList>
            <person name="Llanes A."/>
            <person name="Restrepo C.M."/>
            <person name="Vecchio G.D."/>
            <person name="Anguizola F.J."/>
            <person name="Lleonart R."/>
        </authorList>
    </citation>
    <scope>NUCLEOTIDE SEQUENCE [LARGE SCALE GENOMIC DNA]</scope>
    <source>
        <strain evidence="2 5">MHOM/PA/94/PSC-1</strain>
    </source>
</reference>
<evidence type="ECO:0000313" key="2">
    <source>
        <dbReference type="EMBL" id="AIO00875.1"/>
    </source>
</evidence>
<comment type="similarity">
    <text evidence="1">Belongs to the Cyclase 1 superfamily.</text>
</comment>
<dbReference type="KEGG" id="lpan:LPMP_312930"/>
<gene>
    <name evidence="2" type="ORF">LPMP_312930</name>
</gene>
<dbReference type="Pfam" id="PF04199">
    <property type="entry name" value="Cyclase"/>
    <property type="match status" value="1"/>
</dbReference>
<reference evidence="3" key="2">
    <citation type="journal article" date="2016" name="PLoS Negl. Trop. Dis.">
        <title>The Dynamics of Lateral Gene Transfer in Genus Leishmania - A Route for Adaptation and Species Diversification.</title>
        <authorList>
            <person name="Vikeved E."/>
            <person name="Backlund A."/>
            <person name="Alsmark C."/>
        </authorList>
    </citation>
    <scope>NUCLEOTIDE SEQUENCE</scope>
    <source>
        <strain evidence="4">L967/96</strain>
        <strain evidence="3">MHOM/PA/71/LS94</strain>
    </source>
</reference>
<dbReference type="PANTHER" id="PTHR31118:SF12">
    <property type="entry name" value="CYCLASE-LIKE PROTEIN 2"/>
    <property type="match status" value="1"/>
</dbReference>
<dbReference type="OrthoDB" id="7108654at2759"/>
<name>A0A088S000_LEIPA</name>
<protein>
    <recommendedName>
        <fullName evidence="6">Cyclase</fullName>
    </recommendedName>
</protein>
<dbReference type="AlphaFoldDB" id="A0A088S000"/>
<dbReference type="GO" id="GO:0004061">
    <property type="term" value="F:arylformamidase activity"/>
    <property type="evidence" value="ECO:0007669"/>
    <property type="project" value="InterPro"/>
</dbReference>
<dbReference type="EMBL" id="CP009400">
    <property type="protein sequence ID" value="AIO00875.1"/>
    <property type="molecule type" value="Genomic_DNA"/>
</dbReference>
<dbReference type="InterPro" id="IPR037175">
    <property type="entry name" value="KFase_sf"/>
</dbReference>
<dbReference type="RefSeq" id="XP_010701675.1">
    <property type="nucleotide sequence ID" value="XM_010703373.1"/>
</dbReference>
<dbReference type="eggNOG" id="ENOG502RSJH">
    <property type="taxonomic scope" value="Eukaryota"/>
</dbReference>
<evidence type="ECO:0008006" key="6">
    <source>
        <dbReference type="Google" id="ProtNLM"/>
    </source>
</evidence>
<dbReference type="VEuPathDB" id="TriTrypDB:LPMP_312930"/>
<dbReference type="EMBL" id="KM411824">
    <property type="protein sequence ID" value="AKK31269.1"/>
    <property type="molecule type" value="Genomic_DNA"/>
</dbReference>
<accession>A0A088S000</accession>
<dbReference type="PANTHER" id="PTHR31118">
    <property type="entry name" value="CYCLASE-LIKE PROTEIN 2"/>
    <property type="match status" value="1"/>
</dbReference>
<dbReference type="Gene3D" id="3.50.30.50">
    <property type="entry name" value="Putative cyclase"/>
    <property type="match status" value="2"/>
</dbReference>
<organism evidence="2 5">
    <name type="scientific">Leishmania panamensis</name>
    <dbReference type="NCBI Taxonomy" id="5679"/>
    <lineage>
        <taxon>Eukaryota</taxon>
        <taxon>Discoba</taxon>
        <taxon>Euglenozoa</taxon>
        <taxon>Kinetoplastea</taxon>
        <taxon>Metakinetoplastina</taxon>
        <taxon>Trypanosomatida</taxon>
        <taxon>Trypanosomatidae</taxon>
        <taxon>Leishmaniinae</taxon>
        <taxon>Leishmania</taxon>
        <taxon>Leishmania guyanensis species complex</taxon>
    </lineage>
</organism>
<dbReference type="SUPFAM" id="SSF102198">
    <property type="entry name" value="Putative cyclase"/>
    <property type="match status" value="1"/>
</dbReference>
<proteinExistence type="inferred from homology"/>
<evidence type="ECO:0000313" key="4">
    <source>
        <dbReference type="EMBL" id="AKK31270.1"/>
    </source>
</evidence>
<evidence type="ECO:0000256" key="1">
    <source>
        <dbReference type="ARBA" id="ARBA00007865"/>
    </source>
</evidence>
<evidence type="ECO:0000313" key="5">
    <source>
        <dbReference type="Proteomes" id="UP000063063"/>
    </source>
</evidence>
<dbReference type="GO" id="GO:0019441">
    <property type="term" value="P:L-tryptophan catabolic process to kynurenine"/>
    <property type="evidence" value="ECO:0007669"/>
    <property type="project" value="InterPro"/>
</dbReference>
<dbReference type="InterPro" id="IPR007325">
    <property type="entry name" value="KFase/CYL"/>
</dbReference>
<dbReference type="GeneID" id="22577719"/>
<evidence type="ECO:0000313" key="3">
    <source>
        <dbReference type="EMBL" id="AKK31269.1"/>
    </source>
</evidence>
<sequence>MRLVDLTLPLYDGMPVYDGDPPVRVTKVCTREKDGWEVRELRMSTHSGTHVDAPVHMHEGGRNLDEVPLTQFCGPAVVVRIAAASFPPNKGLLFYEAVPADCVPRIVAANALFVGGPLEEEAERLLLSRGIITYTELVNVEELIGESFTFYGLPLRIRGGDGSPVRAVAVIDDK</sequence>
<dbReference type="Proteomes" id="UP000063063">
    <property type="component" value="Chromosome 31"/>
</dbReference>
<keyword evidence="5" id="KW-1185">Reference proteome</keyword>